<sequence>MYTQQVGREFWYDFDNQTLWQRTRVIADAFQRGYFAQNWGLDSLPDFLRTSFSDPSHPTPFETIVDAGRRGLLDLAAIQLQIIDRHLKSDDEIRRAFEDFGQGILFDDRSPRPPGHDDRTKIRLQTGVSRGIRCSSQRFFASA</sequence>
<dbReference type="Proteomes" id="UP000318081">
    <property type="component" value="Chromosome"/>
</dbReference>
<organism evidence="1 2">
    <name type="scientific">Stieleria magnilauensis</name>
    <dbReference type="NCBI Taxonomy" id="2527963"/>
    <lineage>
        <taxon>Bacteria</taxon>
        <taxon>Pseudomonadati</taxon>
        <taxon>Planctomycetota</taxon>
        <taxon>Planctomycetia</taxon>
        <taxon>Pirellulales</taxon>
        <taxon>Pirellulaceae</taxon>
        <taxon>Stieleria</taxon>
    </lineage>
</organism>
<gene>
    <name evidence="1" type="ORF">TBK1r_06770</name>
</gene>
<proteinExistence type="predicted"/>
<name>A0ABX5XIE4_9BACT</name>
<dbReference type="EMBL" id="CP036432">
    <property type="protein sequence ID" value="QDV81757.1"/>
    <property type="molecule type" value="Genomic_DNA"/>
</dbReference>
<protein>
    <submittedName>
        <fullName evidence="1">Uncharacterized protein</fullName>
    </submittedName>
</protein>
<reference evidence="1 2" key="1">
    <citation type="submission" date="2019-02" db="EMBL/GenBank/DDBJ databases">
        <title>Deep-cultivation of Planctomycetes and their phenomic and genomic characterization uncovers novel biology.</title>
        <authorList>
            <person name="Wiegand S."/>
            <person name="Jogler M."/>
            <person name="Boedeker C."/>
            <person name="Pinto D."/>
            <person name="Vollmers J."/>
            <person name="Rivas-Marin E."/>
            <person name="Kohn T."/>
            <person name="Peeters S.H."/>
            <person name="Heuer A."/>
            <person name="Rast P."/>
            <person name="Oberbeckmann S."/>
            <person name="Bunk B."/>
            <person name="Jeske O."/>
            <person name="Meyerdierks A."/>
            <person name="Storesund J.E."/>
            <person name="Kallscheuer N."/>
            <person name="Luecker S."/>
            <person name="Lage O.M."/>
            <person name="Pohl T."/>
            <person name="Merkel B.J."/>
            <person name="Hornburger P."/>
            <person name="Mueller R.-W."/>
            <person name="Bruemmer F."/>
            <person name="Labrenz M."/>
            <person name="Spormann A.M."/>
            <person name="Op den Camp H."/>
            <person name="Overmann J."/>
            <person name="Amann R."/>
            <person name="Jetten M.S.M."/>
            <person name="Mascher T."/>
            <person name="Medema M.H."/>
            <person name="Devos D.P."/>
            <person name="Kaster A.-K."/>
            <person name="Ovreas L."/>
            <person name="Rohde M."/>
            <person name="Galperin M.Y."/>
            <person name="Jogler C."/>
        </authorList>
    </citation>
    <scope>NUCLEOTIDE SEQUENCE [LARGE SCALE GENOMIC DNA]</scope>
    <source>
        <strain evidence="1 2">TBK1r</strain>
    </source>
</reference>
<accession>A0ABX5XIE4</accession>
<evidence type="ECO:0000313" key="2">
    <source>
        <dbReference type="Proteomes" id="UP000318081"/>
    </source>
</evidence>
<keyword evidence="2" id="KW-1185">Reference proteome</keyword>
<evidence type="ECO:0000313" key="1">
    <source>
        <dbReference type="EMBL" id="QDV81757.1"/>
    </source>
</evidence>